<accession>A0A9E7IAV4</accession>
<dbReference type="OrthoDB" id="2789670at2759"/>
<dbReference type="EMBL" id="CP097511">
    <property type="protein sequence ID" value="URE45054.1"/>
    <property type="molecule type" value="Genomic_DNA"/>
</dbReference>
<protein>
    <submittedName>
        <fullName evidence="12">Anaphase-promoting complex subunit</fullName>
    </submittedName>
</protein>
<dbReference type="AlphaFoldDB" id="A0A9E7IAV4"/>
<reference evidence="12" key="1">
    <citation type="submission" date="2022-05" db="EMBL/GenBank/DDBJ databases">
        <title>The Musa troglodytarum L. genome provides insights into the mechanism of non-climacteric behaviour and enrichment of carotenoids.</title>
        <authorList>
            <person name="Wang J."/>
        </authorList>
    </citation>
    <scope>NUCLEOTIDE SEQUENCE</scope>
    <source>
        <tissue evidence="12">Leaf</tissue>
    </source>
</reference>
<dbReference type="PANTHER" id="PTHR47944:SF18">
    <property type="entry name" value="FLAVONOID 3'-MONOOXYGENASE"/>
    <property type="match status" value="1"/>
</dbReference>
<dbReference type="GO" id="GO:0004497">
    <property type="term" value="F:monooxygenase activity"/>
    <property type="evidence" value="ECO:0007669"/>
    <property type="project" value="UniProtKB-KW"/>
</dbReference>
<proteinExistence type="inferred from homology"/>
<dbReference type="Gene3D" id="1.10.630.10">
    <property type="entry name" value="Cytochrome P450"/>
    <property type="match status" value="1"/>
</dbReference>
<evidence type="ECO:0000256" key="9">
    <source>
        <dbReference type="PIRSR" id="PIRSR602401-1"/>
    </source>
</evidence>
<evidence type="ECO:0000256" key="10">
    <source>
        <dbReference type="SAM" id="MobiDB-lite"/>
    </source>
</evidence>
<keyword evidence="4 9" id="KW-0479">Metal-binding</keyword>
<dbReference type="PRINTS" id="PR00463">
    <property type="entry name" value="EP450I"/>
</dbReference>
<dbReference type="PRINTS" id="PR00385">
    <property type="entry name" value="P450"/>
</dbReference>
<comment type="cofactor">
    <cofactor evidence="1 9">
        <name>heme</name>
        <dbReference type="ChEBI" id="CHEBI:30413"/>
    </cofactor>
</comment>
<evidence type="ECO:0000256" key="3">
    <source>
        <dbReference type="ARBA" id="ARBA00022617"/>
    </source>
</evidence>
<evidence type="ECO:0000256" key="1">
    <source>
        <dbReference type="ARBA" id="ARBA00001971"/>
    </source>
</evidence>
<dbReference type="Proteomes" id="UP001055439">
    <property type="component" value="Chromosome 9"/>
</dbReference>
<keyword evidence="13" id="KW-1185">Reference proteome</keyword>
<evidence type="ECO:0000256" key="4">
    <source>
        <dbReference type="ARBA" id="ARBA00022723"/>
    </source>
</evidence>
<dbReference type="GO" id="GO:0016705">
    <property type="term" value="F:oxidoreductase activity, acting on paired donors, with incorporation or reduction of molecular oxygen"/>
    <property type="evidence" value="ECO:0007669"/>
    <property type="project" value="InterPro"/>
</dbReference>
<feature type="binding site" description="axial binding residue" evidence="9">
    <location>
        <position position="477"/>
    </location>
    <ligand>
        <name>heme</name>
        <dbReference type="ChEBI" id="CHEBI:30413"/>
    </ligand>
    <ligandPart>
        <name>Fe</name>
        <dbReference type="ChEBI" id="CHEBI:18248"/>
    </ligandPart>
</feature>
<keyword evidence="8" id="KW-0503">Monooxygenase</keyword>
<evidence type="ECO:0000313" key="13">
    <source>
        <dbReference type="Proteomes" id="UP001055439"/>
    </source>
</evidence>
<evidence type="ECO:0000256" key="7">
    <source>
        <dbReference type="ARBA" id="ARBA00023004"/>
    </source>
</evidence>
<evidence type="ECO:0000256" key="5">
    <source>
        <dbReference type="ARBA" id="ARBA00022857"/>
    </source>
</evidence>
<dbReference type="SUPFAM" id="SSF48264">
    <property type="entry name" value="Cytochrome P450"/>
    <property type="match status" value="1"/>
</dbReference>
<keyword evidence="3 9" id="KW-0349">Heme</keyword>
<evidence type="ECO:0000256" key="8">
    <source>
        <dbReference type="ARBA" id="ARBA00023033"/>
    </source>
</evidence>
<evidence type="ECO:0000256" key="11">
    <source>
        <dbReference type="SAM" id="SignalP"/>
    </source>
</evidence>
<keyword evidence="5" id="KW-0521">NADP</keyword>
<keyword evidence="6" id="KW-0560">Oxidoreductase</keyword>
<keyword evidence="11" id="KW-0732">Signal</keyword>
<sequence>MHNPHMHYVKRFFPSLSSLLYIFPLKASAEAYVPTSPPCTTDSCKHGYRPLPRGRRRSLSPPSPPPPWLSPQVDLPPSLTPGPSRLPIIGALPLVGAKAHANLARLAKRYGPIMFLRLGSHGCVVASNADAARAFLKTHDAQFANRPDPLSARDVSYQRQDLVMADYNPTWKLLRKVCSLHMLGGKAFAGWAAVRRDEFGRMIRSMHGLATKGEPVVLSDVLVRAGEHPRHGPVFDTHGEESNKFKNIVLDMLTGGAQFNIGDFFPSIAWMDLQGIQAKMRSVHVRFDAMLTKLLQEHEASKKERQGRPDFIDKLMENRVTEDGQTITDVNIKALISDLFTAGTDTSAVTVEWAMAEMLRNPAILKRAQAEADAVVGRDRLLEESDLPKLAYLQAVCKEALRLHPSTPLSLPHFSYEECEVDGYRIPSNSRLLGPEGVGGPAGVRLDRFVAGGEGAKYDPHGNDFEFIPFGAGRRICSGKLTGMVFVQYMLGALVHSFDWRLPDGEEELDMEEKQVDHFQGRAS</sequence>
<organism evidence="12 13">
    <name type="scientific">Musa troglodytarum</name>
    <name type="common">fe'i banana</name>
    <dbReference type="NCBI Taxonomy" id="320322"/>
    <lineage>
        <taxon>Eukaryota</taxon>
        <taxon>Viridiplantae</taxon>
        <taxon>Streptophyta</taxon>
        <taxon>Embryophyta</taxon>
        <taxon>Tracheophyta</taxon>
        <taxon>Spermatophyta</taxon>
        <taxon>Magnoliopsida</taxon>
        <taxon>Liliopsida</taxon>
        <taxon>Zingiberales</taxon>
        <taxon>Musaceae</taxon>
        <taxon>Musa</taxon>
    </lineage>
</organism>
<dbReference type="InterPro" id="IPR002401">
    <property type="entry name" value="Cyt_P450_E_grp-I"/>
</dbReference>
<feature type="chain" id="PRO_5039580288" evidence="11">
    <location>
        <begin position="32"/>
        <end position="524"/>
    </location>
</feature>
<evidence type="ECO:0000256" key="2">
    <source>
        <dbReference type="ARBA" id="ARBA00010617"/>
    </source>
</evidence>
<dbReference type="PANTHER" id="PTHR47944">
    <property type="entry name" value="CYTOCHROME P450 98A9"/>
    <property type="match status" value="1"/>
</dbReference>
<feature type="region of interest" description="Disordered" evidence="10">
    <location>
        <begin position="36"/>
        <end position="76"/>
    </location>
</feature>
<dbReference type="GO" id="GO:0020037">
    <property type="term" value="F:heme binding"/>
    <property type="evidence" value="ECO:0007669"/>
    <property type="project" value="InterPro"/>
</dbReference>
<keyword evidence="7 9" id="KW-0408">Iron</keyword>
<evidence type="ECO:0000256" key="6">
    <source>
        <dbReference type="ARBA" id="ARBA00023002"/>
    </source>
</evidence>
<comment type="similarity">
    <text evidence="2">Belongs to the cytochrome P450 family.</text>
</comment>
<evidence type="ECO:0000313" key="12">
    <source>
        <dbReference type="EMBL" id="URE45054.1"/>
    </source>
</evidence>
<dbReference type="InterPro" id="IPR001128">
    <property type="entry name" value="Cyt_P450"/>
</dbReference>
<gene>
    <name evidence="12" type="ORF">MUK42_14232</name>
</gene>
<dbReference type="Pfam" id="PF00067">
    <property type="entry name" value="p450"/>
    <property type="match status" value="1"/>
</dbReference>
<feature type="signal peptide" evidence="11">
    <location>
        <begin position="1"/>
        <end position="31"/>
    </location>
</feature>
<feature type="compositionally biased region" description="Basic residues" evidence="10">
    <location>
        <begin position="46"/>
        <end position="58"/>
    </location>
</feature>
<dbReference type="GO" id="GO:0005506">
    <property type="term" value="F:iron ion binding"/>
    <property type="evidence" value="ECO:0007669"/>
    <property type="project" value="InterPro"/>
</dbReference>
<dbReference type="InterPro" id="IPR036396">
    <property type="entry name" value="Cyt_P450_sf"/>
</dbReference>
<name>A0A9E7IAV4_9LILI</name>